<reference evidence="3 4" key="1">
    <citation type="journal article" date="2021" name="Elife">
        <title>Chloroplast acquisition without the gene transfer in kleptoplastic sea slugs, Plakobranchus ocellatus.</title>
        <authorList>
            <person name="Maeda T."/>
            <person name="Takahashi S."/>
            <person name="Yoshida T."/>
            <person name="Shimamura S."/>
            <person name="Takaki Y."/>
            <person name="Nagai Y."/>
            <person name="Toyoda A."/>
            <person name="Suzuki Y."/>
            <person name="Arimoto A."/>
            <person name="Ishii H."/>
            <person name="Satoh N."/>
            <person name="Nishiyama T."/>
            <person name="Hasebe M."/>
            <person name="Maruyama T."/>
            <person name="Minagawa J."/>
            <person name="Obokata J."/>
            <person name="Shigenobu S."/>
        </authorList>
    </citation>
    <scope>NUCLEOTIDE SEQUENCE [LARGE SCALE GENOMIC DNA]</scope>
</reference>
<dbReference type="GO" id="GO:0016567">
    <property type="term" value="P:protein ubiquitination"/>
    <property type="evidence" value="ECO:0007669"/>
    <property type="project" value="TreeGrafter"/>
</dbReference>
<gene>
    <name evidence="3" type="ORF">PoB_002790700</name>
</gene>
<dbReference type="Pfam" id="PF07002">
    <property type="entry name" value="Copine"/>
    <property type="match status" value="1"/>
</dbReference>
<dbReference type="InterPro" id="IPR010734">
    <property type="entry name" value="Copine_C"/>
</dbReference>
<dbReference type="InterPro" id="IPR036465">
    <property type="entry name" value="vWFA_dom_sf"/>
</dbReference>
<protein>
    <submittedName>
        <fullName evidence="3">Copine family protein</fullName>
    </submittedName>
</protein>
<accession>A0AAV4A265</accession>
<dbReference type="GO" id="GO:0005634">
    <property type="term" value="C:nucleus"/>
    <property type="evidence" value="ECO:0007669"/>
    <property type="project" value="TreeGrafter"/>
</dbReference>
<dbReference type="SUPFAM" id="SSF53300">
    <property type="entry name" value="vWA-like"/>
    <property type="match status" value="1"/>
</dbReference>
<dbReference type="SMART" id="SM00327">
    <property type="entry name" value="VWA"/>
    <property type="match status" value="1"/>
</dbReference>
<name>A0AAV4A265_9GAST</name>
<dbReference type="InterPro" id="IPR052079">
    <property type="entry name" value="E3_ligase/Copine_domain"/>
</dbReference>
<feature type="transmembrane region" description="Helical" evidence="1">
    <location>
        <begin position="23"/>
        <end position="41"/>
    </location>
</feature>
<evidence type="ECO:0000256" key="1">
    <source>
        <dbReference type="SAM" id="Phobius"/>
    </source>
</evidence>
<dbReference type="Proteomes" id="UP000735302">
    <property type="component" value="Unassembled WGS sequence"/>
</dbReference>
<comment type="caution">
    <text evidence="3">The sequence shown here is derived from an EMBL/GenBank/DDBJ whole genome shotgun (WGS) entry which is preliminary data.</text>
</comment>
<dbReference type="PANTHER" id="PTHR45751">
    <property type="entry name" value="COPINE FAMILY PROTEIN 1"/>
    <property type="match status" value="1"/>
</dbReference>
<dbReference type="EMBL" id="BLXT01003294">
    <property type="protein sequence ID" value="GFO01402.1"/>
    <property type="molecule type" value="Genomic_DNA"/>
</dbReference>
<evidence type="ECO:0000313" key="3">
    <source>
        <dbReference type="EMBL" id="GFO01402.1"/>
    </source>
</evidence>
<dbReference type="PANTHER" id="PTHR45751:SF11">
    <property type="entry name" value="COPINE FAMILY PROTEIN 2"/>
    <property type="match status" value="1"/>
</dbReference>
<keyword evidence="1" id="KW-1133">Transmembrane helix</keyword>
<keyword evidence="1" id="KW-0472">Membrane</keyword>
<keyword evidence="1" id="KW-0812">Transmembrane</keyword>
<dbReference type="AlphaFoldDB" id="A0AAV4A265"/>
<feature type="domain" description="VWFA" evidence="2">
    <location>
        <begin position="133"/>
        <end position="331"/>
    </location>
</feature>
<proteinExistence type="predicted"/>
<evidence type="ECO:0000259" key="2">
    <source>
        <dbReference type="SMART" id="SM00327"/>
    </source>
</evidence>
<organism evidence="3 4">
    <name type="scientific">Plakobranchus ocellatus</name>
    <dbReference type="NCBI Taxonomy" id="259542"/>
    <lineage>
        <taxon>Eukaryota</taxon>
        <taxon>Metazoa</taxon>
        <taxon>Spiralia</taxon>
        <taxon>Lophotrochozoa</taxon>
        <taxon>Mollusca</taxon>
        <taxon>Gastropoda</taxon>
        <taxon>Heterobranchia</taxon>
        <taxon>Euthyneura</taxon>
        <taxon>Panpulmonata</taxon>
        <taxon>Sacoglossa</taxon>
        <taxon>Placobranchoidea</taxon>
        <taxon>Plakobranchidae</taxon>
        <taxon>Plakobranchus</taxon>
    </lineage>
</organism>
<keyword evidence="4" id="KW-1185">Reference proteome</keyword>
<dbReference type="InterPro" id="IPR002035">
    <property type="entry name" value="VWF_A"/>
</dbReference>
<sequence>MSRSGAAASADAGTAQGGGGVDAVSVTIAVVVVVAVMLLWCSKRRRRAVVVPPTGKDKVVPTELPPEVEERRQVNEVMEQTMTATNTKVMFAETKRTESLFQLMQEDDLEEVAKQVNSLDEVSAVMHKAGLEHCNLIFGIDYTGSNYLQGKKTFGGKCLHDISDKIQNPYQSVIATLGETLEPFANDGVIPAFGFGDAYTKDHSVFALRPDRFLNLAYTKAIPSGFKEVLEIYNQLTPKVRLGGPTNFAPLIRQAVDIVKATNKYHILVIVADGQVTNERATTEAIVEASHHPLSIITVGVGDGPWDTMVEFDEKLPIRTFDNFHFVDFARVTKDVDNPSAAFAIQALSEIPDQYHEIKKLGLL</sequence>
<dbReference type="Gene3D" id="3.40.50.410">
    <property type="entry name" value="von Willebrand factor, type A domain"/>
    <property type="match status" value="1"/>
</dbReference>
<dbReference type="GO" id="GO:0004842">
    <property type="term" value="F:ubiquitin-protein transferase activity"/>
    <property type="evidence" value="ECO:0007669"/>
    <property type="project" value="TreeGrafter"/>
</dbReference>
<evidence type="ECO:0000313" key="4">
    <source>
        <dbReference type="Proteomes" id="UP000735302"/>
    </source>
</evidence>